<evidence type="ECO:0000259" key="1">
    <source>
        <dbReference type="PROSITE" id="PS51077"/>
    </source>
</evidence>
<dbReference type="InterPro" id="IPR036390">
    <property type="entry name" value="WH_DNA-bd_sf"/>
</dbReference>
<dbReference type="PROSITE" id="PS51077">
    <property type="entry name" value="HTH_ICLR"/>
    <property type="match status" value="1"/>
</dbReference>
<dbReference type="InterPro" id="IPR005471">
    <property type="entry name" value="Tscrpt_reg_IclR_N"/>
</dbReference>
<evidence type="ECO:0000313" key="3">
    <source>
        <dbReference type="Proteomes" id="UP000199594"/>
    </source>
</evidence>
<sequence>MSDVLNRSVSKALTLFEALVRDGFEGKRLADVAEEAGVSTTTAWRLLKTLEAHGWVVEVPATGGKQGSWRVATRLAGVAHAYQQDAMSRIQAVRQEYRDVTGEELTHG</sequence>
<dbReference type="Pfam" id="PF09339">
    <property type="entry name" value="HTH_IclR"/>
    <property type="match status" value="1"/>
</dbReference>
<dbReference type="AlphaFoldDB" id="A0A1I7CKT2"/>
<reference evidence="2 3" key="1">
    <citation type="submission" date="2016-10" db="EMBL/GenBank/DDBJ databases">
        <authorList>
            <person name="de Groot N.N."/>
        </authorList>
    </citation>
    <scope>NUCLEOTIDE SEQUENCE [LARGE SCALE GENOMIC DNA]</scope>
    <source>
        <strain evidence="2 3">CGMCC 1.6493</strain>
    </source>
</reference>
<dbReference type="PROSITE" id="PS00356">
    <property type="entry name" value="HTH_LACI_1"/>
    <property type="match status" value="1"/>
</dbReference>
<proteinExistence type="predicted"/>
<dbReference type="SUPFAM" id="SSF46785">
    <property type="entry name" value="Winged helix' DNA-binding domain"/>
    <property type="match status" value="1"/>
</dbReference>
<dbReference type="Gene3D" id="1.10.10.10">
    <property type="entry name" value="Winged helix-like DNA-binding domain superfamily/Winged helix DNA-binding domain"/>
    <property type="match status" value="1"/>
</dbReference>
<dbReference type="Proteomes" id="UP000199594">
    <property type="component" value="Unassembled WGS sequence"/>
</dbReference>
<feature type="domain" description="HTH iclR-type" evidence="1">
    <location>
        <begin position="6"/>
        <end position="73"/>
    </location>
</feature>
<dbReference type="GO" id="GO:0003677">
    <property type="term" value="F:DNA binding"/>
    <property type="evidence" value="ECO:0007669"/>
    <property type="project" value="InterPro"/>
</dbReference>
<dbReference type="EMBL" id="FPAQ01000049">
    <property type="protein sequence ID" value="SFT99994.1"/>
    <property type="molecule type" value="Genomic_DNA"/>
</dbReference>
<dbReference type="RefSeq" id="WP_175535130.1">
    <property type="nucleotide sequence ID" value="NZ_FPAQ01000049.1"/>
</dbReference>
<accession>A0A1I7CKT2</accession>
<protein>
    <submittedName>
        <fullName evidence="2">IclR helix-turn-helix domain-containing protein</fullName>
    </submittedName>
</protein>
<dbReference type="GO" id="GO:0006355">
    <property type="term" value="P:regulation of DNA-templated transcription"/>
    <property type="evidence" value="ECO:0007669"/>
    <property type="project" value="InterPro"/>
</dbReference>
<evidence type="ECO:0000313" key="2">
    <source>
        <dbReference type="EMBL" id="SFT99994.1"/>
    </source>
</evidence>
<gene>
    <name evidence="2" type="ORF">SAMN04487956_1495</name>
</gene>
<organism evidence="2 3">
    <name type="scientific">Halomonas saccharevitans</name>
    <dbReference type="NCBI Taxonomy" id="416872"/>
    <lineage>
        <taxon>Bacteria</taxon>
        <taxon>Pseudomonadati</taxon>
        <taxon>Pseudomonadota</taxon>
        <taxon>Gammaproteobacteria</taxon>
        <taxon>Oceanospirillales</taxon>
        <taxon>Halomonadaceae</taxon>
        <taxon>Halomonas</taxon>
    </lineage>
</organism>
<name>A0A1I7CKT2_9GAMM</name>
<dbReference type="InterPro" id="IPR036388">
    <property type="entry name" value="WH-like_DNA-bd_sf"/>
</dbReference>
<dbReference type="SMART" id="SM00346">
    <property type="entry name" value="HTH_ICLR"/>
    <property type="match status" value="1"/>
</dbReference>